<keyword evidence="2" id="KW-0472">Membrane</keyword>
<dbReference type="EMBL" id="SDKM01000002">
    <property type="protein sequence ID" value="RYP88573.1"/>
    <property type="molecule type" value="Genomic_DNA"/>
</dbReference>
<organism evidence="3 4">
    <name type="scientific">Nocardioides guangzhouensis</name>
    <dbReference type="NCBI Taxonomy" id="2497878"/>
    <lineage>
        <taxon>Bacteria</taxon>
        <taxon>Bacillati</taxon>
        <taxon>Actinomycetota</taxon>
        <taxon>Actinomycetes</taxon>
        <taxon>Propionibacteriales</taxon>
        <taxon>Nocardioidaceae</taxon>
        <taxon>Nocardioides</taxon>
    </lineage>
</organism>
<dbReference type="OrthoDB" id="41724at2"/>
<accession>A0A4Q4ZJT5</accession>
<comment type="caution">
    <text evidence="3">The sequence shown here is derived from an EMBL/GenBank/DDBJ whole genome shotgun (WGS) entry which is preliminary data.</text>
</comment>
<feature type="region of interest" description="Disordered" evidence="1">
    <location>
        <begin position="62"/>
        <end position="86"/>
    </location>
</feature>
<gene>
    <name evidence="3" type="ORF">EKO23_01385</name>
</gene>
<keyword evidence="4" id="KW-1185">Reference proteome</keyword>
<sequence length="381" mass="40512">MIDDDVITRLVDLHDHIQAPDTPPGADAFRGERRLRRRRTLVVGVAAAVVVGVVGAAAVAAGGPQAGDRIEPTGPSPTRGPSPTDDAWSLERIRAEGTVDAEDVTASGITVRSYAVCDGPRAVCGPDVDGPIRRGHSHFALEVAQAGQSALFGVDGQSSYSLTAVADDAVLVFQPPPAGANLDAADYRLLRADGTERRLRSLIDDPVTAASGPGAVTVNFEPGGSEGTTHPFVLDEAAGTLRPMALARSAEDRDRVLRDLGAWWPEAGLSWGPNPDESLWFVYHDCTVHWGTGEFYGDGGSYSEHELECGTGFDGAFGEDDFTYLRENMFPAGWLRPGRMAAIENTGGRLFLHVSLDQGASWQRIPVDDEAAISDTLRQLG</sequence>
<evidence type="ECO:0000313" key="3">
    <source>
        <dbReference type="EMBL" id="RYP88573.1"/>
    </source>
</evidence>
<reference evidence="3 4" key="1">
    <citation type="submission" date="2019-01" db="EMBL/GenBank/DDBJ databases">
        <title>Nocardioides guangzhouensis sp. nov., an actinobacterium isolated from soil.</title>
        <authorList>
            <person name="Fu Y."/>
            <person name="Cai Y."/>
            <person name="Lin Z."/>
            <person name="Chen P."/>
        </authorList>
    </citation>
    <scope>NUCLEOTIDE SEQUENCE [LARGE SCALE GENOMIC DNA]</scope>
    <source>
        <strain evidence="3 4">130</strain>
    </source>
</reference>
<evidence type="ECO:0000256" key="1">
    <source>
        <dbReference type="SAM" id="MobiDB-lite"/>
    </source>
</evidence>
<feature type="transmembrane region" description="Helical" evidence="2">
    <location>
        <begin position="40"/>
        <end position="61"/>
    </location>
</feature>
<dbReference type="Proteomes" id="UP000295198">
    <property type="component" value="Unassembled WGS sequence"/>
</dbReference>
<dbReference type="RefSeq" id="WP_134713324.1">
    <property type="nucleotide sequence ID" value="NZ_SDKM01000002.1"/>
</dbReference>
<name>A0A4Q4ZJT5_9ACTN</name>
<dbReference type="AlphaFoldDB" id="A0A4Q4ZJT5"/>
<keyword evidence="2" id="KW-0812">Transmembrane</keyword>
<proteinExistence type="predicted"/>
<keyword evidence="2" id="KW-1133">Transmembrane helix</keyword>
<evidence type="ECO:0000256" key="2">
    <source>
        <dbReference type="SAM" id="Phobius"/>
    </source>
</evidence>
<protein>
    <submittedName>
        <fullName evidence="3">Uncharacterized protein</fullName>
    </submittedName>
</protein>
<evidence type="ECO:0000313" key="4">
    <source>
        <dbReference type="Proteomes" id="UP000295198"/>
    </source>
</evidence>